<feature type="compositionally biased region" description="Basic and acidic residues" evidence="2">
    <location>
        <begin position="2941"/>
        <end position="2970"/>
    </location>
</feature>
<feature type="compositionally biased region" description="Acidic residues" evidence="2">
    <location>
        <begin position="885"/>
        <end position="897"/>
    </location>
</feature>
<feature type="compositionally biased region" description="Basic and acidic residues" evidence="2">
    <location>
        <begin position="967"/>
        <end position="982"/>
    </location>
</feature>
<feature type="compositionally biased region" description="Polar residues" evidence="2">
    <location>
        <begin position="3483"/>
        <end position="3500"/>
    </location>
</feature>
<dbReference type="InterPro" id="IPR056617">
    <property type="entry name" value="MAP1B/S_N"/>
</dbReference>
<protein>
    <recommendedName>
        <fullName evidence="7">Microtubule-associated protein futsch</fullName>
    </recommendedName>
</protein>
<dbReference type="InterPro" id="IPR057480">
    <property type="entry name" value="MAP1A/B/S-like_MBL"/>
</dbReference>
<feature type="compositionally biased region" description="Low complexity" evidence="2">
    <location>
        <begin position="3346"/>
        <end position="3361"/>
    </location>
</feature>
<feature type="region of interest" description="Disordered" evidence="2">
    <location>
        <begin position="3130"/>
        <end position="3272"/>
    </location>
</feature>
<evidence type="ECO:0008006" key="7">
    <source>
        <dbReference type="Google" id="ProtNLM"/>
    </source>
</evidence>
<feature type="compositionally biased region" description="Basic and acidic residues" evidence="2">
    <location>
        <begin position="1329"/>
        <end position="1350"/>
    </location>
</feature>
<feature type="compositionally biased region" description="Basic and acidic residues" evidence="2">
    <location>
        <begin position="648"/>
        <end position="661"/>
    </location>
</feature>
<evidence type="ECO:0000256" key="1">
    <source>
        <dbReference type="SAM" id="Coils"/>
    </source>
</evidence>
<dbReference type="InterPro" id="IPR026074">
    <property type="entry name" value="MAP1"/>
</dbReference>
<name>A0AA39C422_9HYME</name>
<reference evidence="5" key="1">
    <citation type="journal article" date="2023" name="bioRxiv">
        <title>Scaffold-level genome assemblies of two parasitoid biocontrol wasps reveal the parthenogenesis mechanism and an associated novel virus.</title>
        <authorList>
            <person name="Inwood S."/>
            <person name="Skelly J."/>
            <person name="Guhlin J."/>
            <person name="Harrop T."/>
            <person name="Goldson S."/>
            <person name="Dearden P."/>
        </authorList>
    </citation>
    <scope>NUCLEOTIDE SEQUENCE</scope>
    <source>
        <strain evidence="5">Irish</strain>
        <tissue evidence="5">Whole body</tissue>
    </source>
</reference>
<dbReference type="GO" id="GO:0003779">
    <property type="term" value="F:actin binding"/>
    <property type="evidence" value="ECO:0007669"/>
    <property type="project" value="TreeGrafter"/>
</dbReference>
<dbReference type="GO" id="GO:0005874">
    <property type="term" value="C:microtubule"/>
    <property type="evidence" value="ECO:0007669"/>
    <property type="project" value="InterPro"/>
</dbReference>
<feature type="compositionally biased region" description="Polar residues" evidence="2">
    <location>
        <begin position="1146"/>
        <end position="1157"/>
    </location>
</feature>
<feature type="compositionally biased region" description="Basic and acidic residues" evidence="2">
    <location>
        <begin position="4260"/>
        <end position="4270"/>
    </location>
</feature>
<feature type="compositionally biased region" description="Polar residues" evidence="2">
    <location>
        <begin position="2201"/>
        <end position="2221"/>
    </location>
</feature>
<feature type="region of interest" description="Disordered" evidence="2">
    <location>
        <begin position="534"/>
        <end position="566"/>
    </location>
</feature>
<dbReference type="GO" id="GO:0031114">
    <property type="term" value="P:regulation of microtubule depolymerization"/>
    <property type="evidence" value="ECO:0007669"/>
    <property type="project" value="TreeGrafter"/>
</dbReference>
<dbReference type="GO" id="GO:0007409">
    <property type="term" value="P:axonogenesis"/>
    <property type="evidence" value="ECO:0007669"/>
    <property type="project" value="TreeGrafter"/>
</dbReference>
<feature type="region of interest" description="Disordered" evidence="2">
    <location>
        <begin position="2575"/>
        <end position="2864"/>
    </location>
</feature>
<dbReference type="GO" id="GO:0030425">
    <property type="term" value="C:dendrite"/>
    <property type="evidence" value="ECO:0007669"/>
    <property type="project" value="TreeGrafter"/>
</dbReference>
<feature type="compositionally biased region" description="Polar residues" evidence="2">
    <location>
        <begin position="2579"/>
        <end position="2590"/>
    </location>
</feature>
<feature type="region of interest" description="Disordered" evidence="2">
    <location>
        <begin position="2425"/>
        <end position="2478"/>
    </location>
</feature>
<feature type="region of interest" description="Disordered" evidence="2">
    <location>
        <begin position="2517"/>
        <end position="2553"/>
    </location>
</feature>
<gene>
    <name evidence="5" type="ORF">PV328_011235</name>
</gene>
<feature type="compositionally biased region" description="Basic and acidic residues" evidence="2">
    <location>
        <begin position="1371"/>
        <end position="1403"/>
    </location>
</feature>
<feature type="compositionally biased region" description="Basic and acidic residues" evidence="2">
    <location>
        <begin position="3141"/>
        <end position="3155"/>
    </location>
</feature>
<feature type="compositionally biased region" description="Basic and acidic residues" evidence="2">
    <location>
        <begin position="2783"/>
        <end position="2802"/>
    </location>
</feature>
<feature type="region of interest" description="Disordered" evidence="2">
    <location>
        <begin position="2487"/>
        <end position="2506"/>
    </location>
</feature>
<keyword evidence="6" id="KW-1185">Reference proteome</keyword>
<feature type="region of interest" description="Disordered" evidence="2">
    <location>
        <begin position="3288"/>
        <end position="3316"/>
    </location>
</feature>
<feature type="compositionally biased region" description="Basic and acidic residues" evidence="2">
    <location>
        <begin position="2232"/>
        <end position="2245"/>
    </location>
</feature>
<comment type="caution">
    <text evidence="5">The sequence shown here is derived from an EMBL/GenBank/DDBJ whole genome shotgun (WGS) entry which is preliminary data.</text>
</comment>
<feature type="compositionally biased region" description="Acidic residues" evidence="2">
    <location>
        <begin position="905"/>
        <end position="916"/>
    </location>
</feature>
<feature type="region of interest" description="Disordered" evidence="2">
    <location>
        <begin position="3700"/>
        <end position="3732"/>
    </location>
</feature>
<feature type="compositionally biased region" description="Basic and acidic residues" evidence="2">
    <location>
        <begin position="2449"/>
        <end position="2478"/>
    </location>
</feature>
<feature type="region of interest" description="Disordered" evidence="2">
    <location>
        <begin position="4311"/>
        <end position="4337"/>
    </location>
</feature>
<feature type="compositionally biased region" description="Polar residues" evidence="2">
    <location>
        <begin position="2745"/>
        <end position="2764"/>
    </location>
</feature>
<accession>A0AA39C422</accession>
<feature type="compositionally biased region" description="Basic and acidic residues" evidence="2">
    <location>
        <begin position="2841"/>
        <end position="2860"/>
    </location>
</feature>
<feature type="compositionally biased region" description="Polar residues" evidence="2">
    <location>
        <begin position="2647"/>
        <end position="2661"/>
    </location>
</feature>
<feature type="region of interest" description="Disordered" evidence="2">
    <location>
        <begin position="3543"/>
        <end position="3568"/>
    </location>
</feature>
<feature type="compositionally biased region" description="Basic and acidic residues" evidence="2">
    <location>
        <begin position="3383"/>
        <end position="3402"/>
    </location>
</feature>
<dbReference type="GO" id="GO:0008017">
    <property type="term" value="F:microtubule binding"/>
    <property type="evidence" value="ECO:0007669"/>
    <property type="project" value="InterPro"/>
</dbReference>
<feature type="compositionally biased region" description="Basic and acidic residues" evidence="2">
    <location>
        <begin position="4141"/>
        <end position="4150"/>
    </location>
</feature>
<feature type="compositionally biased region" description="Acidic residues" evidence="2">
    <location>
        <begin position="983"/>
        <end position="1040"/>
    </location>
</feature>
<feature type="compositionally biased region" description="Polar residues" evidence="2">
    <location>
        <begin position="1188"/>
        <end position="1201"/>
    </location>
</feature>
<feature type="region of interest" description="Disordered" evidence="2">
    <location>
        <begin position="2927"/>
        <end position="3078"/>
    </location>
</feature>
<feature type="compositionally biased region" description="Polar residues" evidence="2">
    <location>
        <begin position="3044"/>
        <end position="3078"/>
    </location>
</feature>
<feature type="compositionally biased region" description="Polar residues" evidence="2">
    <location>
        <begin position="2803"/>
        <end position="2822"/>
    </location>
</feature>
<feature type="compositionally biased region" description="Basic and acidic residues" evidence="2">
    <location>
        <begin position="534"/>
        <end position="563"/>
    </location>
</feature>
<dbReference type="Proteomes" id="UP001168990">
    <property type="component" value="Unassembled WGS sequence"/>
</dbReference>
<feature type="compositionally biased region" description="Polar residues" evidence="2">
    <location>
        <begin position="3004"/>
        <end position="3015"/>
    </location>
</feature>
<feature type="compositionally biased region" description="Polar residues" evidence="2">
    <location>
        <begin position="2927"/>
        <end position="2938"/>
    </location>
</feature>
<evidence type="ECO:0000256" key="2">
    <source>
        <dbReference type="SAM" id="MobiDB-lite"/>
    </source>
</evidence>
<feature type="compositionally biased region" description="Basic and acidic residues" evidence="2">
    <location>
        <begin position="3202"/>
        <end position="3218"/>
    </location>
</feature>
<dbReference type="GO" id="GO:0043025">
    <property type="term" value="C:neuronal cell body"/>
    <property type="evidence" value="ECO:0007669"/>
    <property type="project" value="TreeGrafter"/>
</dbReference>
<evidence type="ECO:0000313" key="6">
    <source>
        <dbReference type="Proteomes" id="UP001168990"/>
    </source>
</evidence>
<feature type="region of interest" description="Disordered" evidence="2">
    <location>
        <begin position="3341"/>
        <end position="3529"/>
    </location>
</feature>
<keyword evidence="1" id="KW-0175">Coiled coil</keyword>
<feature type="compositionally biased region" description="Basic and acidic residues" evidence="2">
    <location>
        <begin position="723"/>
        <end position="732"/>
    </location>
</feature>
<proteinExistence type="predicted"/>
<dbReference type="Pfam" id="PF25281">
    <property type="entry name" value="MBL_MAP1B"/>
    <property type="match status" value="1"/>
</dbReference>
<dbReference type="GO" id="GO:0000226">
    <property type="term" value="P:microtubule cytoskeleton organization"/>
    <property type="evidence" value="ECO:0007669"/>
    <property type="project" value="InterPro"/>
</dbReference>
<feature type="domain" description="Microtubule-associated protein 1A/B/S-like MBL-like" evidence="4">
    <location>
        <begin position="255"/>
        <end position="519"/>
    </location>
</feature>
<feature type="compositionally biased region" description="Polar residues" evidence="2">
    <location>
        <begin position="2615"/>
        <end position="2625"/>
    </location>
</feature>
<feature type="region of interest" description="Disordered" evidence="2">
    <location>
        <begin position="1329"/>
        <end position="1407"/>
    </location>
</feature>
<dbReference type="GO" id="GO:0045202">
    <property type="term" value="C:synapse"/>
    <property type="evidence" value="ECO:0007669"/>
    <property type="project" value="TreeGrafter"/>
</dbReference>
<feature type="compositionally biased region" description="Polar residues" evidence="2">
    <location>
        <begin position="2323"/>
        <end position="2333"/>
    </location>
</feature>
<feature type="compositionally biased region" description="Basic and acidic residues" evidence="2">
    <location>
        <begin position="2429"/>
        <end position="2442"/>
    </location>
</feature>
<feature type="compositionally biased region" description="Basic and acidic residues" evidence="2">
    <location>
        <begin position="3501"/>
        <end position="3512"/>
    </location>
</feature>
<feature type="compositionally biased region" description="Low complexity" evidence="2">
    <location>
        <begin position="3288"/>
        <end position="3298"/>
    </location>
</feature>
<dbReference type="Pfam" id="PF23415">
    <property type="entry name" value="MAPB1_N"/>
    <property type="match status" value="1"/>
</dbReference>
<dbReference type="PANTHER" id="PTHR13843:SF12">
    <property type="entry name" value="ATPASE F1_V1_A1 COMPLEX ALPHA_BETA SUBUNIT NUCLEOTIDE-BINDING DOMAIN-CONTAINING PROTEIN"/>
    <property type="match status" value="1"/>
</dbReference>
<feature type="compositionally biased region" description="Basic and acidic residues" evidence="2">
    <location>
        <begin position="917"/>
        <end position="932"/>
    </location>
</feature>
<reference evidence="5" key="2">
    <citation type="submission" date="2023-03" db="EMBL/GenBank/DDBJ databases">
        <authorList>
            <person name="Inwood S.N."/>
            <person name="Skelly J.G."/>
            <person name="Guhlin J."/>
            <person name="Harrop T.W.R."/>
            <person name="Goldson S.G."/>
            <person name="Dearden P.K."/>
        </authorList>
    </citation>
    <scope>NUCLEOTIDE SEQUENCE</scope>
    <source>
        <strain evidence="5">Irish</strain>
        <tissue evidence="5">Whole body</tissue>
    </source>
</reference>
<feature type="compositionally biased region" description="Polar residues" evidence="2">
    <location>
        <begin position="2670"/>
        <end position="2681"/>
    </location>
</feature>
<evidence type="ECO:0000313" key="5">
    <source>
        <dbReference type="EMBL" id="KAK0157493.1"/>
    </source>
</evidence>
<feature type="coiled-coil region" evidence="1">
    <location>
        <begin position="1837"/>
        <end position="1872"/>
    </location>
</feature>
<feature type="compositionally biased region" description="Basic and acidic residues" evidence="2">
    <location>
        <begin position="2603"/>
        <end position="2612"/>
    </location>
</feature>
<feature type="compositionally biased region" description="Low complexity" evidence="2">
    <location>
        <begin position="3227"/>
        <end position="3246"/>
    </location>
</feature>
<dbReference type="GO" id="GO:0005875">
    <property type="term" value="C:microtubule associated complex"/>
    <property type="evidence" value="ECO:0007669"/>
    <property type="project" value="TreeGrafter"/>
</dbReference>
<feature type="region of interest" description="Disordered" evidence="2">
    <location>
        <begin position="4129"/>
        <end position="4158"/>
    </location>
</feature>
<feature type="domain" description="Microtubule-associated protein 1B/S N-terminal" evidence="3">
    <location>
        <begin position="53"/>
        <end position="247"/>
    </location>
</feature>
<feature type="compositionally biased region" description="Polar residues" evidence="2">
    <location>
        <begin position="677"/>
        <end position="698"/>
    </location>
</feature>
<feature type="compositionally biased region" description="Polar residues" evidence="2">
    <location>
        <begin position="948"/>
        <end position="964"/>
    </location>
</feature>
<feature type="compositionally biased region" description="Polar residues" evidence="2">
    <location>
        <begin position="2361"/>
        <end position="2373"/>
    </location>
</feature>
<dbReference type="GO" id="GO:0005829">
    <property type="term" value="C:cytosol"/>
    <property type="evidence" value="ECO:0007669"/>
    <property type="project" value="TreeGrafter"/>
</dbReference>
<feature type="compositionally biased region" description="Polar residues" evidence="2">
    <location>
        <begin position="3454"/>
        <end position="3466"/>
    </location>
</feature>
<feature type="region of interest" description="Disordered" evidence="2">
    <location>
        <begin position="1128"/>
        <end position="1161"/>
    </location>
</feature>
<evidence type="ECO:0000259" key="3">
    <source>
        <dbReference type="Pfam" id="PF23415"/>
    </source>
</evidence>
<feature type="compositionally biased region" description="Basic and acidic residues" evidence="2">
    <location>
        <begin position="3700"/>
        <end position="3721"/>
    </location>
</feature>
<feature type="compositionally biased region" description="Basic and acidic residues" evidence="2">
    <location>
        <begin position="2721"/>
        <end position="2744"/>
    </location>
</feature>
<feature type="compositionally biased region" description="Polar residues" evidence="2">
    <location>
        <begin position="2692"/>
        <end position="2702"/>
    </location>
</feature>
<feature type="region of interest" description="Disordered" evidence="2">
    <location>
        <begin position="875"/>
        <end position="1068"/>
    </location>
</feature>
<feature type="region of interest" description="Disordered" evidence="2">
    <location>
        <begin position="4361"/>
        <end position="4401"/>
    </location>
</feature>
<dbReference type="GO" id="GO:0016358">
    <property type="term" value="P:dendrite development"/>
    <property type="evidence" value="ECO:0007669"/>
    <property type="project" value="TreeGrafter"/>
</dbReference>
<feature type="compositionally biased region" description="Polar residues" evidence="2">
    <location>
        <begin position="3553"/>
        <end position="3568"/>
    </location>
</feature>
<feature type="region of interest" description="Disordered" evidence="2">
    <location>
        <begin position="2886"/>
        <end position="2910"/>
    </location>
</feature>
<feature type="compositionally biased region" description="Basic and acidic residues" evidence="2">
    <location>
        <begin position="3420"/>
        <end position="3451"/>
    </location>
</feature>
<organism evidence="5 6">
    <name type="scientific">Microctonus aethiopoides</name>
    <dbReference type="NCBI Taxonomy" id="144406"/>
    <lineage>
        <taxon>Eukaryota</taxon>
        <taxon>Metazoa</taxon>
        <taxon>Ecdysozoa</taxon>
        <taxon>Arthropoda</taxon>
        <taxon>Hexapoda</taxon>
        <taxon>Insecta</taxon>
        <taxon>Pterygota</taxon>
        <taxon>Neoptera</taxon>
        <taxon>Endopterygota</taxon>
        <taxon>Hymenoptera</taxon>
        <taxon>Apocrita</taxon>
        <taxon>Ichneumonoidea</taxon>
        <taxon>Braconidae</taxon>
        <taxon>Euphorinae</taxon>
        <taxon>Microctonus</taxon>
    </lineage>
</organism>
<feature type="region of interest" description="Disordered" evidence="2">
    <location>
        <begin position="4219"/>
        <end position="4282"/>
    </location>
</feature>
<feature type="compositionally biased region" description="Basic and acidic residues" evidence="2">
    <location>
        <begin position="2528"/>
        <end position="2541"/>
    </location>
</feature>
<dbReference type="PANTHER" id="PTHR13843">
    <property type="entry name" value="MICROTUBULE-ASSOCIATED PROTEIN"/>
    <property type="match status" value="1"/>
</dbReference>
<feature type="compositionally biased region" description="Polar residues" evidence="2">
    <location>
        <begin position="3183"/>
        <end position="3201"/>
    </location>
</feature>
<feature type="region of interest" description="Disordered" evidence="2">
    <location>
        <begin position="749"/>
        <end position="792"/>
    </location>
</feature>
<feature type="compositionally biased region" description="Low complexity" evidence="2">
    <location>
        <begin position="3467"/>
        <end position="3477"/>
    </location>
</feature>
<feature type="region of interest" description="Disordered" evidence="2">
    <location>
        <begin position="2191"/>
        <end position="2382"/>
    </location>
</feature>
<feature type="compositionally biased region" description="Polar residues" evidence="2">
    <location>
        <begin position="3261"/>
        <end position="3272"/>
    </location>
</feature>
<evidence type="ECO:0000259" key="4">
    <source>
        <dbReference type="Pfam" id="PF25281"/>
    </source>
</evidence>
<dbReference type="EMBL" id="JAQQBS010001425">
    <property type="protein sequence ID" value="KAK0157493.1"/>
    <property type="molecule type" value="Genomic_DNA"/>
</dbReference>
<sequence length="4610" mass="514998">MNPTRDKGENEDGKSELAMNENMATSTVSMNTTSTASPFQQHPPPSPLSGCYLLVVLPEPHTAQHKDLILNRLAKGFLSWDKDSCHVDLTKELQALVAQSPEGEEARNGERLIQYATENLVTEILIHPQTNTLLQCIRNLLASFTKHRHIIHAGYTFNENGSWILQDGTFSLADFLDAFNEHDVQRVLRAYENSVTIDINCANIGDWSGQRLTKDPSTRSCRIRLNPDDILTAGMPAITNFTNYISQYLVSQGLDELMRPSDVVGNIRFSHPTLYVFPGGQGDAALFGINGFNMLVDGGFARKSCFWDFTRHLDRLDAVLFTRLNNSNIGGMSSVLKKKKEMHVYPQIGHFFCNLVERKHVQSPDGDKDLDPLVLSLIDLGQEMMTNLRHINLRPHPCYRNYEPINLYHKVGHGTLDMYVLSPTKDSREVKDFLTKWNTTDWKLFANSQKKDINNMIFPIQNLVSICALLVWQPANPENTITRILFPGSTPQHKIFEGLQRLNHLEFLKHPTCTAKSISPSTSLVSIKDKSMKQKLSVNDKETKRTPEVKKQKRETVDTKKTENVQQQPIIMKTKKVSSLENKKLDEVKDYPKAIVDTKKTEKVVKEAKKESKKDVSKNDKETEMKKLDVTKTKTDSEKIAIPKISKNKIEQKKKELRETPKLSLKSLKTESKPDNSVEQIVRTSTPKKIVNASTSKAELSKAMSSKPAFKSTAKTTLPPAKSTKDANNRKVVEQKNIEKMSMAGFNTSAKLKSVGTPAQSEKKAVTRQVKTTTSPGKSRITGGSPVKSAKTIPISAKSEKNQIVKKIKSEKVTADSSTVSTPSVIEIDTIKYVDKNLTEKSEDMSFDSIESKVLADLKEEREVVEEIEAVLKKAERKESVAADTEFEGGAEEETTEENNRKDEDMTEDDITADIDDVPRKELPTCEASHELTEEDEYLIIEKEELYTTNLAHTPATKHQNILDTTDMEKSKFVQSIEKEEVKDDGEDDDDNDDDDNDDEDEDENIGDDDDDDGDDNEVDEEDEEEQVEVEVEIDDDEDEVKANIPTVVKDEEDETGDDDIEKDVEKGILEEREKIEDDPEKCILAKSEEKIKDTTHEKYDVGITEYKEQLEQEMKGIITSAAELIQKTGKTNETGKKDDDDITKESPSLTTEQLGSSEKKTIDVDVKPDIDLKEPCHREKLEESQERISTIESGATTTAPTLPEDERIPAETFNRNSVEKQMIVEDVRRVENVGKAKIIPLTAELIEGKSDARIFGTRHPIQSLPRDIVKTPDEVADLPVHEEVDPKLYEMGEFDKSKEEKLAEHKDAKGAKKVFGFLGKVADKIEKGMDKLTEKSARDIEKDVDEKSSSKSTSPKEINDVVNVVPGIDSKNKKDVDHDKIQEEEQKIPHEMEPKKSTKEDEMGSLGDTEDVEALLEEASKKFRSVKDSLRDSLESLEEPIIAEEFQTIESVPTVKADEIKETLDEVAEKLEEITFIPPKKKDIEEQTFSLKDVKEAMRDVGEVLAGTAGIVIETPPKDVIEIVKKVAEVLKEDDFLPEKTSFIEEAEKNNQQEKSLIKEECDEPPCIKHVIDKKLDIMSSGNDDNLSKYETNIVHSDLLPENASNVEMKPSLTDATRYDDTDDGIKHACEKEDIHQTHYDNKEQRTDVKSSDITFDQKSQPVTAELVVVTPDSLPESAEENLQDKIEGIASDVDEIGIHVPTNVKDVIHKTEDIDEAIGRLILIDKIKITIEILEYIVYIKRMPRPKVALIIKDIINRNKIASNIVDPEILDIEANESSANKELEIEEYINDQYIKKSIKITHAILDDIANKKSVPISIIVKIIQEIILKKDIALDKVLGMNEKELQKILEAEEENVEVKTEEQIDASNEKKLKTEEISEPSIEELESELENEFMTEYINKGQKITDVVIKNICQRGIFPQQMIIKVIDEMIIKRKLLKQEIDISSPIRDALKSSDVKIDEKETINLVDNNLVHDFVIVSSNDRSGSIGATAQKSDIEMAVSDDFEAVEQEYKSSVVSDESKVRSEVEEAMEDDIHDVEEADDKIVTPISEKTIGQVSKIALADEALEVKEAAIVQHELSAKLSEKKETEMQLADSVTDKQEAVTSLDKTDDKLNTVKRLMVTATSDDGGEETELCASDNINDSKPSTANNLLSSPIKITSEQETVCSRASTPEIDIVSDTTSPAIEGYKKTFEDSSIEETNTTKDASSPLKTEKQVSMTDAKGQIIIDDESHKIHKIEEKPSDIPQSEHASSVECVAQIPSIVNLPEETKKLSEHDDPQNRPEEEQKPGSKLSSDQLKEKSLSPTTDSTVIMKDSEIAHSKTTPTDQSTKMFEEHVAKTIEPEEKSPISNVEDLKPSDFSTDNSVLTNESFAEKSPQVEKMKMPDEIASNLGQDPVKSTSTLINESLSKIDGFSAEPTFISDQSSDELKCGTTNEKEPSKVLSDLTSDKHESHISSDSMHLTKIDSPVKDTGDKSVEYGEQISIISQKTDETNDDDDDDGGICQANLIKQIPSSFKVISPTSSEQDEKMGDPEQKVSDENTTPIASPISHQDLKNLIVDKSKDLEIDTKAIETTRKSSASEVSSLRTSPERQSEKNIMIENEKSPDVIRDFSSLSQTSQETVVTEMEKEITNAKSENYSDDQNKSTILSISPSTTRTNIIDEKEKSLSPTYEKSTSPKSSEDKSLELSPGSQPTPSNENIIIEQEKVPDSTPSSLSPDSRKIEKDIEKDVDKEITDDKSPDHTINQLKTITSSQPTPSNENIIIEQKKEPDSTPSSLSPDSRKIEKDVDKEITDDKSPDHNINQLKTITSSQPTSSNENIIIEQEKEPDSTPSSLSPDSRKIEKDIDKEITDDKSPDHNINQLKTITSSPALQSPEHKINIIGEEQKSPSPTQMLPEIIPSSTKKNETDKKIIDEISISLSFDQNKLPQPSSYDENITVEKKADMTQDLHSPKKIEDTEKISEKITDTKSTIQNDKSPIVSPVPQPLIVEENIIHAKEKSPSPTFKFSTSIADESDSLEKQKSIIESSTSYGAHQIESELSPATQSPSRKESISSVCDASPSPTQQLSTQTSDKIVSTEIDEKTISKQSIISDNEQNVVSIISPECHSPSHEKRIITEHEKSLNLTHELLDPISSSSNEKKTNEKVTDKTDKVTYPSADEVESTLSSPIHQASYHKESTLSENIKPSNLISKSPSPTLSKDDNKELSVQGIDDKFIIPGTDQIKSSLSPAESESPSSVKSTTSETKELPPTTADFHSVKSSQIEDTETNENVITTQLITHSIPVHESSAESSVHHSPIHEKERTSSPTFYSSTSIPINVDETKIIKEMDDKKLIISTADQITSPVSSVASQSPSRDQSIINEKEKSPSPIPEFVTSTLEKSNEEEIKKQIVDDEYKLDNANKSPGPCLSPCLDESIINEKHESQSSIQEKRSSITSKSDDTEVKKEMNYEDSISSSVDQNIAASPSKSPSTSTPPRKDSLTCQNKELTSQQVDLTSHQTEDVKTSKDLDQSQISSNKSDENLKSSISPVETSLDILEKTKITSRDRSPDLSLSISSEGKVANSPSHNLIGANDNDTDLGTLNVLQAVTSIQKEDILADDNTDHIQKTTSPLIHSTSSSRKESVVDITDKNVIDSKPVTSLLLESEYSGTSAINDESQSNTTAEVLSSTASIEKIVHEGEPLKLTESSTHHLEDAVDKDEALQDRSSSHRLFEADEKVPEGQSGAATLSNDKEEIVTASISRSNDDGDDSLESTQGLTKDNIELSHIPIVKRLSIEDYITEVFIKPKKKISMKSLHEIAELKEVTIYILEVIIKYFIAEKNIAMELLVDDEVLSKIQKDLAFKVTDEIEEKRDDKNKVKEEEMKEIDSFDITEQSFISEEKKLEIEKYVMEDYINKGKIISSLVLKDIEQIMAVPRYVLLEIIIKIATRLKLPQESICDDVIYSEILCKKDIEGHSSGKSTPERKSSGYSTPEVKNYHEKFESQFHKAFVDGMTEIRTTHITTLSGKSTPDVSTHTNYPDSELSDTKVTAAEISQCDTQGVEEISGPVSIKHTITSFTEDSPECKTIIKKTIIEQEILEKDSDVIAHQIEELAKIKSTIQEENIDEQNDQDEVKKIVASPARHDYIGSLMSDNKSGRSTPDKLKDVSDRPFSTTPEGFRAGEIIKTIITTTRTVSEEGEMITTTKEVTETTNEKGETTVMTEKVDVIVADRTCMETDSSTIEANKSSDKYPQSVMPHSEEINLPEVISGSHSSSMSREWTKDQERQQDSDNEVIEDSPMSVKSQVYHYEKYDEPAVVFSTADMSSSFYGQLPDVPPSRTLDISTGAGSSDQIGKQIDDEFSSKQYTESIDSNVDKALQEKNDKKSDDDSKENDATSSILKDPLKEWGTPLKLPPPERPEKFNLRTSAIQRKVDISPDSLDFDVIHDWGEPMRLPSPTQLGVEDNSPNKIVVSSTMKKDVKQPRKVISENLKNKKYLESPIKSDKKLKESKNKVQPIYLDLTYVPHHGNSYYASLEFFKRIRARYYVFSGTEPSREVYDALLNAKKTWENKNLEVTIIPTYDTDTLGYWVADNEEALAINRIDLSPSASRCTINLQDHETSCSAYRLEF</sequence>
<feature type="compositionally biased region" description="Acidic residues" evidence="2">
    <location>
        <begin position="1051"/>
        <end position="1063"/>
    </location>
</feature>
<feature type="compositionally biased region" description="Basic and acidic residues" evidence="2">
    <location>
        <begin position="4361"/>
        <end position="4375"/>
    </location>
</feature>
<feature type="compositionally biased region" description="Basic and acidic residues" evidence="2">
    <location>
        <begin position="2334"/>
        <end position="2359"/>
    </location>
</feature>
<feature type="region of interest" description="Disordered" evidence="2">
    <location>
        <begin position="647"/>
        <end position="732"/>
    </location>
</feature>
<feature type="region of interest" description="Disordered" evidence="2">
    <location>
        <begin position="1180"/>
        <end position="1207"/>
    </location>
</feature>
<feature type="compositionally biased region" description="Polar residues" evidence="2">
    <location>
        <begin position="4322"/>
        <end position="4334"/>
    </location>
</feature>
<feature type="compositionally biased region" description="Basic and acidic residues" evidence="2">
    <location>
        <begin position="2270"/>
        <end position="2291"/>
    </location>
</feature>